<keyword evidence="7" id="KW-0539">Nucleus</keyword>
<accession>A0ABM4WL51</accession>
<reference evidence="10" key="1">
    <citation type="submission" date="2025-08" db="UniProtKB">
        <authorList>
            <consortium name="RefSeq"/>
        </authorList>
    </citation>
    <scope>IDENTIFICATION</scope>
    <source>
        <tissue evidence="10">Leaves</tissue>
    </source>
</reference>
<keyword evidence="3" id="KW-0509">mRNA transport</keyword>
<dbReference type="InterPro" id="IPR037665">
    <property type="entry name" value="Nucleoporin_S59-like"/>
</dbReference>
<keyword evidence="2" id="KW-0813">Transport</keyword>
<evidence type="ECO:0000256" key="6">
    <source>
        <dbReference type="ARBA" id="ARBA00023132"/>
    </source>
</evidence>
<evidence type="ECO:0000256" key="4">
    <source>
        <dbReference type="ARBA" id="ARBA00022927"/>
    </source>
</evidence>
<evidence type="ECO:0000256" key="2">
    <source>
        <dbReference type="ARBA" id="ARBA00022448"/>
    </source>
</evidence>
<protein>
    <submittedName>
        <fullName evidence="10">Nuclear pore complex protein NUP98A-like</fullName>
    </submittedName>
</protein>
<keyword evidence="5" id="KW-0811">Translocation</keyword>
<dbReference type="GeneID" id="113727894"/>
<dbReference type="PANTHER" id="PTHR23198:SF19">
    <property type="entry name" value="NUCLEAR PORE COMPLEX PROTEIN NUP98A-LIKE ISOFORM X1"/>
    <property type="match status" value="1"/>
</dbReference>
<dbReference type="Gene3D" id="3.30.1610.10">
    <property type="entry name" value="Peptidase S59, nucleoporin"/>
    <property type="match status" value="1"/>
</dbReference>
<name>A0ABM4WL51_COFAR</name>
<dbReference type="InterPro" id="IPR007230">
    <property type="entry name" value="Nup98_auto-Pept-S59_dom"/>
</dbReference>
<dbReference type="SUPFAM" id="SSF82215">
    <property type="entry name" value="C-terminal autoproteolytic domain of nucleoporin nup98"/>
    <property type="match status" value="1"/>
</dbReference>
<dbReference type="Proteomes" id="UP001652660">
    <property type="component" value="Chromosome 2c"/>
</dbReference>
<keyword evidence="9" id="KW-1185">Reference proteome</keyword>
<keyword evidence="4" id="KW-0653">Protein transport</keyword>
<dbReference type="RefSeq" id="XP_071932512.1">
    <property type="nucleotide sequence ID" value="XM_072076411.1"/>
</dbReference>
<dbReference type="PROSITE" id="PS51434">
    <property type="entry name" value="NUP_C"/>
    <property type="match status" value="1"/>
</dbReference>
<comment type="subcellular location">
    <subcellularLocation>
        <location evidence="1">Nucleus</location>
        <location evidence="1">Nuclear pore complex</location>
    </subcellularLocation>
</comment>
<evidence type="ECO:0000256" key="5">
    <source>
        <dbReference type="ARBA" id="ARBA00023010"/>
    </source>
</evidence>
<sequence>MFNSSPTTYYSFGFGQSASAASPFGCQSGFGANTDLSNSNPFAPSGATPFAASTGATMFAGNSTTGAGAFSQPAISSTPFGSASVFGQTTGSYATATACVSASTGLATPSANSAGFGQWTNSSPSGSQSVFRQGSNSCNNNFCGTAATPFATSTGGSMFSGNSNGAFGASSFAFGSSASSTTAPFSTTFETSALPSTVFSQAPSSAPVVSQSAFGEVSKFDVNNSFSSKPVTATPFGSISGGAIFGGNSTSKSPFGVTSSPSTSKSPFGEPLPFSFGISSTTTGAPIFNNIGSLIQPSQSKSTNHAFYSSSQSVFGSSGVLASGISTSVYSGFQHGGSCSRPPFSSTGLAFSSNGAPNNFNSVSRGAIGSSTTPITGAPSNFNTVASNNPELQNSRFTFCQPNSQFSEPNLQFGSNNGPTAWETKKFYSGYQPASTSMKSGQSVMDCQRYGSKIASSVATKEVDIGSTEPAGKLFSISAMPFYKDKSHEELRFEDSNQLLRSKDAASGFIFQSNQPSAGKTNAFLGPTAVTPHSQLKTSSAISIVSGPWTGNSTGFSYIGDQCRGSKIASYVATREVDIDSTEPAGKLFSISAMPIYKVKSHEELRFEDSHQFIGSKDAASGFIFKSNQPSAGKTNAFSGPTVVSLDSQSESLSAISTGTGFLTSNSSDFIWPNHEPITTPQITQIVVATDGASTSISQQSISTMDAGTCRQSGGMQQSESQSTIALDPSVVASPFGMESRIQISMGGRAATTTVQYGISCIPVSDKPAPVKRNSLLTARCLSLSQNWPLVEKYRPKNDSQKVPFYEEKVPGIYKVGASFIPRENARSWVLNSMVERPLKTNSRNSSLLEESVSASESGNFEADVEAILPKLQCPDYYIKPPVEELAAKERAEPGFCRRVKEFVVGREGYGSIRFLGETDVRNLDVESVIQLNHREVIVYRDTTKKPQVGQGLNKPAEVSVLNVKCINKRTGKQYAEGTRVDKWTDMLKTKAEEQGAEFLSYNPVTGEWKFRVQHF</sequence>
<organism evidence="9 10">
    <name type="scientific">Coffea arabica</name>
    <name type="common">Arabian coffee</name>
    <dbReference type="NCBI Taxonomy" id="13443"/>
    <lineage>
        <taxon>Eukaryota</taxon>
        <taxon>Viridiplantae</taxon>
        <taxon>Streptophyta</taxon>
        <taxon>Embryophyta</taxon>
        <taxon>Tracheophyta</taxon>
        <taxon>Spermatophyta</taxon>
        <taxon>Magnoliopsida</taxon>
        <taxon>eudicotyledons</taxon>
        <taxon>Gunneridae</taxon>
        <taxon>Pentapetalae</taxon>
        <taxon>asterids</taxon>
        <taxon>lamiids</taxon>
        <taxon>Gentianales</taxon>
        <taxon>Rubiaceae</taxon>
        <taxon>Ixoroideae</taxon>
        <taxon>Gardenieae complex</taxon>
        <taxon>Bertiereae - Coffeeae clade</taxon>
        <taxon>Coffeeae</taxon>
        <taxon>Coffea</taxon>
    </lineage>
</organism>
<dbReference type="InterPro" id="IPR036903">
    <property type="entry name" value="Nup98_auto-Pept-S59_dom_sf"/>
</dbReference>
<evidence type="ECO:0000256" key="7">
    <source>
        <dbReference type="ARBA" id="ARBA00023242"/>
    </source>
</evidence>
<evidence type="ECO:0000259" key="8">
    <source>
        <dbReference type="PROSITE" id="PS51434"/>
    </source>
</evidence>
<proteinExistence type="predicted"/>
<feature type="domain" description="Peptidase S59" evidence="8">
    <location>
        <begin position="874"/>
        <end position="1016"/>
    </location>
</feature>
<evidence type="ECO:0000256" key="1">
    <source>
        <dbReference type="ARBA" id="ARBA00004567"/>
    </source>
</evidence>
<keyword evidence="6" id="KW-0906">Nuclear pore complex</keyword>
<evidence type="ECO:0000313" key="10">
    <source>
        <dbReference type="RefSeq" id="XP_071932512.1"/>
    </source>
</evidence>
<dbReference type="PANTHER" id="PTHR23198">
    <property type="entry name" value="NUCLEOPORIN"/>
    <property type="match status" value="1"/>
</dbReference>
<evidence type="ECO:0000256" key="3">
    <source>
        <dbReference type="ARBA" id="ARBA00022816"/>
    </source>
</evidence>
<evidence type="ECO:0000313" key="9">
    <source>
        <dbReference type="Proteomes" id="UP001652660"/>
    </source>
</evidence>
<gene>
    <name evidence="10" type="primary">LOC113727894</name>
</gene>
<dbReference type="Gene3D" id="1.10.10.2360">
    <property type="match status" value="2"/>
</dbReference>
<dbReference type="Pfam" id="PF04096">
    <property type="entry name" value="Nucleoporin2"/>
    <property type="match status" value="1"/>
</dbReference>